<gene>
    <name evidence="3" type="ORF">GCM10010276_86210</name>
</gene>
<comment type="caution">
    <text evidence="3">The sequence shown here is derived from an EMBL/GenBank/DDBJ whole genome shotgun (WGS) entry which is preliminary data.</text>
</comment>
<feature type="compositionally biased region" description="Basic residues" evidence="1">
    <location>
        <begin position="123"/>
        <end position="132"/>
    </location>
</feature>
<protein>
    <submittedName>
        <fullName evidence="3">Uncharacterized protein</fullName>
    </submittedName>
</protein>
<keyword evidence="2" id="KW-0472">Membrane</keyword>
<feature type="compositionally biased region" description="Low complexity" evidence="1">
    <location>
        <begin position="94"/>
        <end position="105"/>
    </location>
</feature>
<feature type="region of interest" description="Disordered" evidence="1">
    <location>
        <begin position="94"/>
        <end position="157"/>
    </location>
</feature>
<name>A0ABP6AT27_STRLO</name>
<dbReference type="Proteomes" id="UP001501777">
    <property type="component" value="Unassembled WGS sequence"/>
</dbReference>
<evidence type="ECO:0000313" key="3">
    <source>
        <dbReference type="EMBL" id="GAA2522124.1"/>
    </source>
</evidence>
<evidence type="ECO:0000313" key="4">
    <source>
        <dbReference type="Proteomes" id="UP001501777"/>
    </source>
</evidence>
<accession>A0ABP6AT27</accession>
<dbReference type="EMBL" id="BAAASG010000028">
    <property type="protein sequence ID" value="GAA2522124.1"/>
    <property type="molecule type" value="Genomic_DNA"/>
</dbReference>
<evidence type="ECO:0000256" key="1">
    <source>
        <dbReference type="SAM" id="MobiDB-lite"/>
    </source>
</evidence>
<keyword evidence="2" id="KW-1133">Transmembrane helix</keyword>
<evidence type="ECO:0000256" key="2">
    <source>
        <dbReference type="SAM" id="Phobius"/>
    </source>
</evidence>
<keyword evidence="2" id="KW-0812">Transmembrane</keyword>
<feature type="compositionally biased region" description="Basic and acidic residues" evidence="1">
    <location>
        <begin position="134"/>
        <end position="148"/>
    </location>
</feature>
<reference evidence="4" key="1">
    <citation type="journal article" date="2019" name="Int. J. Syst. Evol. Microbiol.">
        <title>The Global Catalogue of Microorganisms (GCM) 10K type strain sequencing project: providing services to taxonomists for standard genome sequencing and annotation.</title>
        <authorList>
            <consortium name="The Broad Institute Genomics Platform"/>
            <consortium name="The Broad Institute Genome Sequencing Center for Infectious Disease"/>
            <person name="Wu L."/>
            <person name="Ma J."/>
        </authorList>
    </citation>
    <scope>NUCLEOTIDE SEQUENCE [LARGE SCALE GENOMIC DNA]</scope>
    <source>
        <strain evidence="4">JCM 4395</strain>
    </source>
</reference>
<organism evidence="3 4">
    <name type="scientific">Streptomyces longisporus</name>
    <dbReference type="NCBI Taxonomy" id="1948"/>
    <lineage>
        <taxon>Bacteria</taxon>
        <taxon>Bacillati</taxon>
        <taxon>Actinomycetota</taxon>
        <taxon>Actinomycetes</taxon>
        <taxon>Kitasatosporales</taxon>
        <taxon>Streptomycetaceae</taxon>
        <taxon>Streptomyces</taxon>
    </lineage>
</organism>
<sequence>MHRHDLTGTIKANAAHCRRTGCSPATARAARAFTWLLAVMSVTVLLLMGVGLPTHDPDLATTGTLNGSRISLNTRPKRITWTRAEKATRVAVNSVASAPAARSSPLPYLDRDGIPPPRTYPSRSRRSRHPRTHQNADRRFGHNPEKRPSRWPVQHCPASHRLIFSGAGLPKGAP</sequence>
<keyword evidence="4" id="KW-1185">Reference proteome</keyword>
<feature type="transmembrane region" description="Helical" evidence="2">
    <location>
        <begin position="33"/>
        <end position="52"/>
    </location>
</feature>
<proteinExistence type="predicted"/>